<dbReference type="AlphaFoldDB" id="A0A2H2Z048"/>
<evidence type="ECO:0000256" key="1">
    <source>
        <dbReference type="ARBA" id="ARBA00006538"/>
    </source>
</evidence>
<gene>
    <name evidence="3" type="ORF">A9Z42_0016810</name>
</gene>
<evidence type="ECO:0000313" key="4">
    <source>
        <dbReference type="Proteomes" id="UP000219286"/>
    </source>
</evidence>
<dbReference type="InterPro" id="IPR049450">
    <property type="entry name" value="ACOT8-like_C"/>
</dbReference>
<feature type="domain" description="Acyl-CoA thioesterase-like C-terminal" evidence="2">
    <location>
        <begin position="303"/>
        <end position="366"/>
    </location>
</feature>
<dbReference type="GO" id="GO:0006637">
    <property type="term" value="P:acyl-CoA metabolic process"/>
    <property type="evidence" value="ECO:0007669"/>
    <property type="project" value="InterPro"/>
</dbReference>
<organism evidence="3 4">
    <name type="scientific">Trichoderma parareesei</name>
    <name type="common">Filamentous fungus</name>
    <dbReference type="NCBI Taxonomy" id="858221"/>
    <lineage>
        <taxon>Eukaryota</taxon>
        <taxon>Fungi</taxon>
        <taxon>Dikarya</taxon>
        <taxon>Ascomycota</taxon>
        <taxon>Pezizomycotina</taxon>
        <taxon>Sordariomycetes</taxon>
        <taxon>Hypocreomycetidae</taxon>
        <taxon>Hypocreales</taxon>
        <taxon>Hypocreaceae</taxon>
        <taxon>Trichoderma</taxon>
    </lineage>
</organism>
<reference evidence="3 4" key="1">
    <citation type="journal article" date="2015" name="Genome Announc.">
        <title>Genome sequence and annotation of Trichoderma parareesei, the ancestor of the cellulase producer Trichoderma reesei.</title>
        <authorList>
            <person name="Yang D."/>
            <person name="Pomraning K."/>
            <person name="Kopchinskiy A."/>
            <person name="Karimi Aghcheh R."/>
            <person name="Atanasova L."/>
            <person name="Chenthamara K."/>
            <person name="Baker S.E."/>
            <person name="Zhang R."/>
            <person name="Shen Q."/>
            <person name="Freitag M."/>
            <person name="Kubicek C.P."/>
            <person name="Druzhinina I.S."/>
        </authorList>
    </citation>
    <scope>NUCLEOTIDE SEQUENCE [LARGE SCALE GENOMIC DNA]</scope>
    <source>
        <strain evidence="3 4">CBS 125925</strain>
    </source>
</reference>
<proteinExistence type="inferred from homology"/>
<name>A0A2H2Z048_TRIPA</name>
<dbReference type="GO" id="GO:0047617">
    <property type="term" value="F:fatty acyl-CoA hydrolase activity"/>
    <property type="evidence" value="ECO:0007669"/>
    <property type="project" value="InterPro"/>
</dbReference>
<protein>
    <recommendedName>
        <fullName evidence="2">Acyl-CoA thioesterase-like C-terminal domain-containing protein</fullName>
    </recommendedName>
</protein>
<keyword evidence="4" id="KW-1185">Reference proteome</keyword>
<evidence type="ECO:0000259" key="2">
    <source>
        <dbReference type="Pfam" id="PF20789"/>
    </source>
</evidence>
<dbReference type="InterPro" id="IPR029069">
    <property type="entry name" value="HotDog_dom_sf"/>
</dbReference>
<dbReference type="Pfam" id="PF20789">
    <property type="entry name" value="4HBT_3C"/>
    <property type="match status" value="1"/>
</dbReference>
<dbReference type="GO" id="GO:0009062">
    <property type="term" value="P:fatty acid catabolic process"/>
    <property type="evidence" value="ECO:0007669"/>
    <property type="project" value="TreeGrafter"/>
</dbReference>
<dbReference type="GO" id="GO:0005782">
    <property type="term" value="C:peroxisomal matrix"/>
    <property type="evidence" value="ECO:0007669"/>
    <property type="project" value="UniProtKB-SubCell"/>
</dbReference>
<dbReference type="Gene3D" id="2.40.160.210">
    <property type="entry name" value="Acyl-CoA thioesterase, double hotdog domain"/>
    <property type="match status" value="1"/>
</dbReference>
<dbReference type="OrthoDB" id="68328at2759"/>
<dbReference type="EMBL" id="LFMI01000198">
    <property type="protein sequence ID" value="OTA01359.1"/>
    <property type="molecule type" value="Genomic_DNA"/>
</dbReference>
<dbReference type="CDD" id="cd03444">
    <property type="entry name" value="Thioesterase_II_repeat1"/>
    <property type="match status" value="1"/>
</dbReference>
<evidence type="ECO:0000313" key="3">
    <source>
        <dbReference type="EMBL" id="OTA01359.1"/>
    </source>
</evidence>
<comment type="similarity">
    <text evidence="1">Belongs to the C/M/P thioester hydrolase family.</text>
</comment>
<dbReference type="InterPro" id="IPR042171">
    <property type="entry name" value="Acyl-CoA_hotdog"/>
</dbReference>
<dbReference type="PANTHER" id="PTHR11066">
    <property type="entry name" value="ACYL-COA THIOESTERASE"/>
    <property type="match status" value="1"/>
</dbReference>
<accession>A0A2H2Z048</accession>
<dbReference type="SUPFAM" id="SSF54637">
    <property type="entry name" value="Thioesterase/thiol ester dehydrase-isomerase"/>
    <property type="match status" value="2"/>
</dbReference>
<dbReference type="Proteomes" id="UP000219286">
    <property type="component" value="Unassembled WGS sequence"/>
</dbReference>
<dbReference type="PANTHER" id="PTHR11066:SF64">
    <property type="entry name" value="ACYL-COA THIOESTERASE (AFU_ORTHOLOGUE AFUA_1G12060)"/>
    <property type="match status" value="1"/>
</dbReference>
<dbReference type="InterPro" id="IPR003703">
    <property type="entry name" value="Acyl_CoA_thio"/>
</dbReference>
<comment type="caution">
    <text evidence="3">The sequence shown here is derived from an EMBL/GenBank/DDBJ whole genome shotgun (WGS) entry which is preliminary data.</text>
</comment>
<sequence length="381" mass="42019">MSPAGGAGKAPRLGFLEAMEMSRLPDDSGNSGDTHRFMSHRPAWQPGAELPWDRADVPKEATRFYNSKAYGGNVYIQAPLAAARVVEAAEEEAAAAANKTQDTNGGKFGIHDQSIQGVFTYGGYVDRPFIYSISRLSSGRSFQTLLVTVRQPKHPSATPLGPFPLSDANLPLGPICFSCHVTFKRPVPNYADQQLMSAQDRFAHILSQRSPEEWEASPQLDLDILNDLFPNEGHGAFPIVDMYKVDMSSWNANKPVPERRELLLYKLHKAVPPEDANAHILCHAFEADRNGLLTVGNHLGWGYNLGVAASLSYTFLVHVNAEEAVMKDGWWIQEVCWPRMSAGRAVLESRIWSPEGKHVASGYQDGISMPHRQGKRGAEKL</sequence>